<dbReference type="EMBL" id="MFFM01000023">
    <property type="protein sequence ID" value="OGF13215.1"/>
    <property type="molecule type" value="Genomic_DNA"/>
</dbReference>
<organism evidence="1 2">
    <name type="scientific">Candidatus Edwardsbacteria bacterium GWF2_54_11</name>
    <dbReference type="NCBI Taxonomy" id="1817851"/>
    <lineage>
        <taxon>Bacteria</taxon>
        <taxon>Candidatus Edwardsiibacteriota</taxon>
    </lineage>
</organism>
<comment type="caution">
    <text evidence="1">The sequence shown here is derived from an EMBL/GenBank/DDBJ whole genome shotgun (WGS) entry which is preliminary data.</text>
</comment>
<protein>
    <submittedName>
        <fullName evidence="1">Uncharacterized protein</fullName>
    </submittedName>
</protein>
<dbReference type="Proteomes" id="UP000177230">
    <property type="component" value="Unassembled WGS sequence"/>
</dbReference>
<name>A0A1F5RFE9_9BACT</name>
<accession>A0A1F5RFE9</accession>
<evidence type="ECO:0000313" key="1">
    <source>
        <dbReference type="EMBL" id="OGF13215.1"/>
    </source>
</evidence>
<sequence>MKRIVYLMLITALMYSCSNKTSSNEAGKNINSSNNASLRFKNIIEKAVKVFPNDSASICQFYYDWFPAKDSKELDEQIKRLEILTSQESIDRYTEVNNKLKQLLLEITTKKSLSKSQADILVKLYSDYDYFTGEALFSQLLTNDDENYGLVWKTFQIMSNESKKDTCFISALIKLNSNIMTNAELGEAMPDFIVKAIQNNPYGFLEMYKQRKVDQKKDFSQYISVFDEPDKKLIKIYTGISKNAENEVYRKLAKELIDNKNGT</sequence>
<proteinExistence type="predicted"/>
<dbReference type="AlphaFoldDB" id="A0A1F5RFE9"/>
<dbReference type="PROSITE" id="PS51257">
    <property type="entry name" value="PROKAR_LIPOPROTEIN"/>
    <property type="match status" value="1"/>
</dbReference>
<evidence type="ECO:0000313" key="2">
    <source>
        <dbReference type="Proteomes" id="UP000177230"/>
    </source>
</evidence>
<reference evidence="1 2" key="1">
    <citation type="journal article" date="2016" name="Nat. Commun.">
        <title>Thousands of microbial genomes shed light on interconnected biogeochemical processes in an aquifer system.</title>
        <authorList>
            <person name="Anantharaman K."/>
            <person name="Brown C.T."/>
            <person name="Hug L.A."/>
            <person name="Sharon I."/>
            <person name="Castelle C.J."/>
            <person name="Probst A.J."/>
            <person name="Thomas B.C."/>
            <person name="Singh A."/>
            <person name="Wilkins M.J."/>
            <person name="Karaoz U."/>
            <person name="Brodie E.L."/>
            <person name="Williams K.H."/>
            <person name="Hubbard S.S."/>
            <person name="Banfield J.F."/>
        </authorList>
    </citation>
    <scope>NUCLEOTIDE SEQUENCE [LARGE SCALE GENOMIC DNA]</scope>
</reference>
<gene>
    <name evidence="1" type="ORF">A2024_09450</name>
</gene>